<accession>A0A6S6T945</accession>
<evidence type="ECO:0000313" key="1">
    <source>
        <dbReference type="EMBL" id="CAA6819831.1"/>
    </source>
</evidence>
<dbReference type="EMBL" id="CACVAU010000058">
    <property type="protein sequence ID" value="CAA6819831.1"/>
    <property type="molecule type" value="Genomic_DNA"/>
</dbReference>
<dbReference type="HAMAP" id="MF_01411">
    <property type="entry name" value="LPS_assembly_LptD"/>
    <property type="match status" value="1"/>
</dbReference>
<dbReference type="InterPro" id="IPR020889">
    <property type="entry name" value="LipoPS_assembly_LptD"/>
</dbReference>
<dbReference type="PANTHER" id="PTHR30189:SF1">
    <property type="entry name" value="LPS-ASSEMBLY PROTEIN LPTD"/>
    <property type="match status" value="1"/>
</dbReference>
<sequence>MRSFFTISFLLSSMLWAKETIEVFSSEVSSTKDFFEAKGDVVLLYDGALLKSSRATYDKNTSRLLLFGGVEMIREDETKVSSERLEINTETKAVNFKSLLLTTEEDLWISAKEAVKEKENYKVFNSKLSSCDKSNPDWVIEFSEANYRKDREFMSLSEAKLSFYDTPIFYFPYIAFPTINERTTGLLFPQFRLSDVEGLVYEQPIFYAPVTNFDMEFNPQVRTHRGFGTHVSTRFVDSNHSQGTFRTGYFRNTNSFANQNSLDREHYGFEFLYESNDILPKSKLLDKYHSGLYVNATYLNGLEYLNLQKETASSLISSNLIESRLNAFAYDDNDYFGLYGKYYIDISKADNKETIQQLPTLHYHRFMNYLFSDKLFYTFDARVHNYTRVKGSRAHQAEFDLPITYYDSFFNDYLDLTLSENLYLSKVFFSNLNQPSDNYRYYRNYHKLELSSDLLKAYGDNIHTLRPSFIYVKPSFEKENPVKYADLNEEQQALFVTQTEKENISVGLSQYYYDKSLEMNLFHRVALVRFPQENLSKGDVNNELGYSKEHLNLYSNLFYSLDRSMLRSLTSSLSYNQSNYDIMLTHFYNNNFSVNSEKTNFINTELVHNYNKHNQWFTAADYDLSQKFNHQWQVGWRHQQKCWAASISIGQEQIPNVDSSFKNNMLYFELNLNPLGGISQSVEQEFSSQGR</sequence>
<proteinExistence type="inferred from homology"/>
<dbReference type="AlphaFoldDB" id="A0A6S6T945"/>
<gene>
    <name evidence="1" type="ORF">HELGO_WM5024</name>
</gene>
<protein>
    <submittedName>
        <fullName evidence="1">LPS-assembly protein LptD</fullName>
    </submittedName>
</protein>
<dbReference type="InterPro" id="IPR050218">
    <property type="entry name" value="LptD"/>
</dbReference>
<name>A0A6S6T945_9BACT</name>
<reference evidence="1" key="1">
    <citation type="submission" date="2020-01" db="EMBL/GenBank/DDBJ databases">
        <authorList>
            <person name="Meier V. D."/>
            <person name="Meier V D."/>
        </authorList>
    </citation>
    <scope>NUCLEOTIDE SEQUENCE</scope>
    <source>
        <strain evidence="1">HLG_WM_MAG_05</strain>
    </source>
</reference>
<dbReference type="GO" id="GO:0043165">
    <property type="term" value="P:Gram-negative-bacterium-type cell outer membrane assembly"/>
    <property type="evidence" value="ECO:0007669"/>
    <property type="project" value="InterPro"/>
</dbReference>
<organism evidence="1">
    <name type="scientific">uncultured Sulfurovum sp</name>
    <dbReference type="NCBI Taxonomy" id="269237"/>
    <lineage>
        <taxon>Bacteria</taxon>
        <taxon>Pseudomonadati</taxon>
        <taxon>Campylobacterota</taxon>
        <taxon>Epsilonproteobacteria</taxon>
        <taxon>Campylobacterales</taxon>
        <taxon>Sulfurovaceae</taxon>
        <taxon>Sulfurovum</taxon>
        <taxon>environmental samples</taxon>
    </lineage>
</organism>
<dbReference type="GO" id="GO:1990351">
    <property type="term" value="C:transporter complex"/>
    <property type="evidence" value="ECO:0007669"/>
    <property type="project" value="TreeGrafter"/>
</dbReference>
<dbReference type="GO" id="GO:0015920">
    <property type="term" value="P:lipopolysaccharide transport"/>
    <property type="evidence" value="ECO:0007669"/>
    <property type="project" value="InterPro"/>
</dbReference>
<dbReference type="GO" id="GO:0009279">
    <property type="term" value="C:cell outer membrane"/>
    <property type="evidence" value="ECO:0007669"/>
    <property type="project" value="InterPro"/>
</dbReference>
<dbReference type="PANTHER" id="PTHR30189">
    <property type="entry name" value="LPS-ASSEMBLY PROTEIN"/>
    <property type="match status" value="1"/>
</dbReference>